<feature type="transmembrane region" description="Helical" evidence="1">
    <location>
        <begin position="32"/>
        <end position="55"/>
    </location>
</feature>
<dbReference type="STRING" id="258594.RPA3527"/>
<name>Q6N413_RHOPA</name>
<evidence type="ECO:0008006" key="3">
    <source>
        <dbReference type="Google" id="ProtNLM"/>
    </source>
</evidence>
<feature type="transmembrane region" description="Helical" evidence="1">
    <location>
        <begin position="67"/>
        <end position="89"/>
    </location>
</feature>
<keyword evidence="1" id="KW-0472">Membrane</keyword>
<dbReference type="Pfam" id="PF14023">
    <property type="entry name" value="Bestrophin-like"/>
    <property type="match status" value="1"/>
</dbReference>
<dbReference type="HOGENOM" id="CLU_090342_0_0_5"/>
<keyword evidence="1" id="KW-1133">Transmembrane helix</keyword>
<evidence type="ECO:0000313" key="2">
    <source>
        <dbReference type="EMBL" id="CAE28968.1"/>
    </source>
</evidence>
<sequence length="294" mass="31558">MIPAVPCRCRFVPLRRNKEKQMIRDWLDLPPFGTFATLALLYYGVAAMLIALIFVSPLRGPIAKLQGVVAPFFSSVAVLFGLLTGFLGYDVTERNRQATRAVQTEAGELQNVYTLSVASVSDMHSIRIALKDYAASVLKNEWPTVNGVAAPRTSLAYDQMLTEISSPAITRDSGAAVHVALLSSAVRVGTARNTRISLSIDRTSDLKWISVLLLGVIIQLGIALVHLDKPRAMAAALTVFATGAIVALGLIALQEDPFSGVFQVSAIPLEHVLSLPDTPELPPNATPAPPPQKP</sequence>
<dbReference type="eggNOG" id="ENOG502Z87Z">
    <property type="taxonomic scope" value="Bacteria"/>
</dbReference>
<dbReference type="InterPro" id="IPR025333">
    <property type="entry name" value="DUF4239"/>
</dbReference>
<organism evidence="2">
    <name type="scientific">Rhodopseudomonas palustris (strain ATCC BAA-98 / CGA009)</name>
    <dbReference type="NCBI Taxonomy" id="258594"/>
    <lineage>
        <taxon>Bacteria</taxon>
        <taxon>Pseudomonadati</taxon>
        <taxon>Pseudomonadota</taxon>
        <taxon>Alphaproteobacteria</taxon>
        <taxon>Hyphomicrobiales</taxon>
        <taxon>Nitrobacteraceae</taxon>
        <taxon>Rhodopseudomonas</taxon>
    </lineage>
</organism>
<feature type="transmembrane region" description="Helical" evidence="1">
    <location>
        <begin position="234"/>
        <end position="253"/>
    </location>
</feature>
<dbReference type="AlphaFoldDB" id="Q6N413"/>
<evidence type="ECO:0000256" key="1">
    <source>
        <dbReference type="SAM" id="Phobius"/>
    </source>
</evidence>
<proteinExistence type="predicted"/>
<accession>Q6N413</accession>
<dbReference type="EMBL" id="BX572604">
    <property type="protein sequence ID" value="CAE28968.1"/>
    <property type="molecule type" value="Genomic_DNA"/>
</dbReference>
<feature type="transmembrane region" description="Helical" evidence="1">
    <location>
        <begin position="208"/>
        <end position="227"/>
    </location>
</feature>
<gene>
    <name evidence="2" type="ordered locus">RPA3527</name>
</gene>
<protein>
    <recommendedName>
        <fullName evidence="3">DUF4239 domain-containing protein</fullName>
    </recommendedName>
</protein>
<reference evidence="2" key="1">
    <citation type="journal article" date="2004" name="Nat. Biotechnol.">
        <title>Complete genome sequence of the metabolically versatile photosynthetic bacterium Rhodopseudomonas palustris.</title>
        <authorList>
            <person name="Larimer F.W."/>
            <person name="Chain P."/>
            <person name="Hauser L."/>
            <person name="Lamerdin J."/>
            <person name="Malfatti S."/>
            <person name="Do L."/>
            <person name="Land M.L."/>
            <person name="Pelletier D.A."/>
            <person name="Beatty J.T."/>
            <person name="Lang A.S."/>
            <person name="Tabita F.R."/>
            <person name="Gibson J.L."/>
            <person name="Hanson T.E."/>
            <person name="Bobst C."/>
            <person name="Torres J.L."/>
            <person name="Peres C."/>
            <person name="Harrison F.H."/>
            <person name="Gibson J."/>
            <person name="Harwood C.S."/>
        </authorList>
    </citation>
    <scope>NUCLEOTIDE SEQUENCE [LARGE SCALE GENOMIC DNA]</scope>
    <source>
        <strain evidence="2">CGA009</strain>
    </source>
</reference>
<keyword evidence="1" id="KW-0812">Transmembrane</keyword>